<dbReference type="EMBL" id="PVZF01000005">
    <property type="protein sequence ID" value="PRY15118.1"/>
    <property type="molecule type" value="Genomic_DNA"/>
</dbReference>
<name>A0A2T0R421_9ACTN</name>
<protein>
    <submittedName>
        <fullName evidence="1">Uncharacterized protein</fullName>
    </submittedName>
</protein>
<proteinExistence type="predicted"/>
<gene>
    <name evidence="1" type="ORF">CLV37_10544</name>
</gene>
<organism evidence="1 2">
    <name type="scientific">Kineococcus rhizosphaerae</name>
    <dbReference type="NCBI Taxonomy" id="559628"/>
    <lineage>
        <taxon>Bacteria</taxon>
        <taxon>Bacillati</taxon>
        <taxon>Actinomycetota</taxon>
        <taxon>Actinomycetes</taxon>
        <taxon>Kineosporiales</taxon>
        <taxon>Kineosporiaceae</taxon>
        <taxon>Kineococcus</taxon>
    </lineage>
</organism>
<reference evidence="1 2" key="1">
    <citation type="submission" date="2018-03" db="EMBL/GenBank/DDBJ databases">
        <title>Genomic Encyclopedia of Archaeal and Bacterial Type Strains, Phase II (KMG-II): from individual species to whole genera.</title>
        <authorList>
            <person name="Goeker M."/>
        </authorList>
    </citation>
    <scope>NUCLEOTIDE SEQUENCE [LARGE SCALE GENOMIC DNA]</scope>
    <source>
        <strain evidence="1 2">DSM 19711</strain>
    </source>
</reference>
<evidence type="ECO:0000313" key="1">
    <source>
        <dbReference type="EMBL" id="PRY15118.1"/>
    </source>
</evidence>
<accession>A0A2T0R421</accession>
<evidence type="ECO:0000313" key="2">
    <source>
        <dbReference type="Proteomes" id="UP000238083"/>
    </source>
</evidence>
<comment type="caution">
    <text evidence="1">The sequence shown here is derived from an EMBL/GenBank/DDBJ whole genome shotgun (WGS) entry which is preliminary data.</text>
</comment>
<dbReference type="AlphaFoldDB" id="A0A2T0R421"/>
<keyword evidence="2" id="KW-1185">Reference proteome</keyword>
<sequence>MNGTGDPFVTTTGDITVSYVEEQLLRERTAEAHRHAVRLRTLRALRARRRAEVAARRALVLAVRAERAEALADPDRELLGV</sequence>
<dbReference type="Proteomes" id="UP000238083">
    <property type="component" value="Unassembled WGS sequence"/>
</dbReference>